<dbReference type="PRINTS" id="PR01071">
    <property type="entry name" value="ACOABIOTINCC"/>
</dbReference>
<name>A0A317DFU4_9ACTN</name>
<proteinExistence type="predicted"/>
<gene>
    <name evidence="10" type="ORF">DKT69_20005</name>
</gene>
<dbReference type="AlphaFoldDB" id="A0A317DFU4"/>
<evidence type="ECO:0000256" key="2">
    <source>
        <dbReference type="ARBA" id="ARBA00022516"/>
    </source>
</evidence>
<dbReference type="PROSITE" id="PS00188">
    <property type="entry name" value="BIOTIN"/>
    <property type="match status" value="1"/>
</dbReference>
<dbReference type="EMBL" id="QGKS01000258">
    <property type="protein sequence ID" value="PWR13618.1"/>
    <property type="molecule type" value="Genomic_DNA"/>
</dbReference>
<dbReference type="InterPro" id="IPR000089">
    <property type="entry name" value="Biotin_lipoyl"/>
</dbReference>
<dbReference type="Gene3D" id="2.40.50.100">
    <property type="match status" value="1"/>
</dbReference>
<protein>
    <recommendedName>
        <fullName evidence="7">Biotin carboxyl carrier protein of acetyl-CoA carboxylase</fullName>
    </recommendedName>
</protein>
<evidence type="ECO:0000256" key="4">
    <source>
        <dbReference type="ARBA" id="ARBA00023098"/>
    </source>
</evidence>
<evidence type="ECO:0000256" key="6">
    <source>
        <dbReference type="ARBA" id="ARBA00023267"/>
    </source>
</evidence>
<feature type="domain" description="Lipoyl-binding" evidence="9">
    <location>
        <begin position="95"/>
        <end position="171"/>
    </location>
</feature>
<dbReference type="InterPro" id="IPR053217">
    <property type="entry name" value="ACC_Biotin_Carrier"/>
</dbReference>
<comment type="caution">
    <text evidence="10">The sequence shown here is derived from an EMBL/GenBank/DDBJ whole genome shotgun (WGS) entry which is preliminary data.</text>
</comment>
<dbReference type="InterPro" id="IPR001249">
    <property type="entry name" value="AcCoA_biotinCC"/>
</dbReference>
<dbReference type="GO" id="GO:0009317">
    <property type="term" value="C:acetyl-CoA carboxylase complex"/>
    <property type="evidence" value="ECO:0007669"/>
    <property type="project" value="InterPro"/>
</dbReference>
<dbReference type="InterPro" id="IPR001882">
    <property type="entry name" value="Biotin_BS"/>
</dbReference>
<feature type="compositionally biased region" description="Low complexity" evidence="8">
    <location>
        <begin position="48"/>
        <end position="89"/>
    </location>
</feature>
<evidence type="ECO:0000256" key="1">
    <source>
        <dbReference type="ARBA" id="ARBA00005194"/>
    </source>
</evidence>
<dbReference type="RefSeq" id="WP_109803047.1">
    <property type="nucleotide sequence ID" value="NZ_QGKS01000258.1"/>
</dbReference>
<dbReference type="PROSITE" id="PS50968">
    <property type="entry name" value="BIOTINYL_LIPOYL"/>
    <property type="match status" value="1"/>
</dbReference>
<dbReference type="GO" id="GO:0006633">
    <property type="term" value="P:fatty acid biosynthetic process"/>
    <property type="evidence" value="ECO:0007669"/>
    <property type="project" value="UniProtKB-UniPathway"/>
</dbReference>
<dbReference type="PANTHER" id="PTHR47597">
    <property type="entry name" value="IS A MEMBER OF THE PF|00364 BIOTIN-REQUIRING ENZYMES FAMILY-RELATED"/>
    <property type="match status" value="1"/>
</dbReference>
<dbReference type="Pfam" id="PF00364">
    <property type="entry name" value="Biotin_lipoyl"/>
    <property type="match status" value="1"/>
</dbReference>
<evidence type="ECO:0000256" key="3">
    <source>
        <dbReference type="ARBA" id="ARBA00022832"/>
    </source>
</evidence>
<evidence type="ECO:0000256" key="7">
    <source>
        <dbReference type="RuleBase" id="RU364072"/>
    </source>
</evidence>
<keyword evidence="4 7" id="KW-0443">Lipid metabolism</keyword>
<evidence type="ECO:0000313" key="10">
    <source>
        <dbReference type="EMBL" id="PWR13618.1"/>
    </source>
</evidence>
<keyword evidence="2 7" id="KW-0444">Lipid biosynthesis</keyword>
<comment type="function">
    <text evidence="7">This protein is a component of the acetyl coenzyme A carboxylase complex; first, biotin carboxylase catalyzes the carboxylation of the carrier protein and then the transcarboxylase transfers the carboxyl group to form malonyl-CoA.</text>
</comment>
<keyword evidence="6 7" id="KW-0092">Biotin</keyword>
<keyword evidence="5 7" id="KW-0275">Fatty acid biosynthesis</keyword>
<accession>A0A317DFU4</accession>
<dbReference type="CDD" id="cd06850">
    <property type="entry name" value="biotinyl_domain"/>
    <property type="match status" value="1"/>
</dbReference>
<comment type="pathway">
    <text evidence="1 7">Lipid metabolism; fatty acid biosynthesis.</text>
</comment>
<dbReference type="UniPathway" id="UPA00094"/>
<keyword evidence="3 7" id="KW-0276">Fatty acid metabolism</keyword>
<dbReference type="InterPro" id="IPR011053">
    <property type="entry name" value="Single_hybrid_motif"/>
</dbReference>
<reference evidence="10 11" key="1">
    <citation type="submission" date="2018-05" db="EMBL/GenBank/DDBJ databases">
        <title>Micromonosporas from Atacama Desert.</title>
        <authorList>
            <person name="Carro L."/>
            <person name="Golinska P."/>
            <person name="Klenk H.-P."/>
            <person name="Goodfellow M."/>
        </authorList>
    </citation>
    <scope>NUCLEOTIDE SEQUENCE [LARGE SCALE GENOMIC DNA]</scope>
    <source>
        <strain evidence="10 11">4G51</strain>
    </source>
</reference>
<dbReference type="SUPFAM" id="SSF51230">
    <property type="entry name" value="Single hybrid motif"/>
    <property type="match status" value="1"/>
</dbReference>
<dbReference type="PANTHER" id="PTHR47597:SF1">
    <property type="entry name" value="IS A MEMBER OF THE PF|00364 BIOTIN-REQUIRING ENZYMES FAMILY-RELATED"/>
    <property type="match status" value="1"/>
</dbReference>
<evidence type="ECO:0000256" key="5">
    <source>
        <dbReference type="ARBA" id="ARBA00023160"/>
    </source>
</evidence>
<evidence type="ECO:0000313" key="11">
    <source>
        <dbReference type="Proteomes" id="UP000246050"/>
    </source>
</evidence>
<organism evidence="10 11">
    <name type="scientific">Micromonospora sicca</name>
    <dbReference type="NCBI Taxonomy" id="2202420"/>
    <lineage>
        <taxon>Bacteria</taxon>
        <taxon>Bacillati</taxon>
        <taxon>Actinomycetota</taxon>
        <taxon>Actinomycetes</taxon>
        <taxon>Micromonosporales</taxon>
        <taxon>Micromonosporaceae</taxon>
        <taxon>Micromonospora</taxon>
    </lineage>
</organism>
<sequence>MPPEPPTISTAELTQIVRAFADSDLRELRLVVGDVDLLVSRNEHIDGAAPARPAAPAPAAASAPAPAPTAAPTASAPSAASAMDSSTPAVDRTGLIPVHSPSVGVFYRRPTPEKPPYVEVGSAVAVGDPVGTLEVMKMFTTVPSEVAGTVAEICVEDATLVEYQQVIMYLSPAAGA</sequence>
<dbReference type="GO" id="GO:0003989">
    <property type="term" value="F:acetyl-CoA carboxylase activity"/>
    <property type="evidence" value="ECO:0007669"/>
    <property type="project" value="InterPro"/>
</dbReference>
<evidence type="ECO:0000259" key="9">
    <source>
        <dbReference type="PROSITE" id="PS50968"/>
    </source>
</evidence>
<evidence type="ECO:0000256" key="8">
    <source>
        <dbReference type="SAM" id="MobiDB-lite"/>
    </source>
</evidence>
<dbReference type="Proteomes" id="UP000246050">
    <property type="component" value="Unassembled WGS sequence"/>
</dbReference>
<feature type="region of interest" description="Disordered" evidence="8">
    <location>
        <begin position="48"/>
        <end position="94"/>
    </location>
</feature>